<name>A0A1G2I5W0_9BACT</name>
<evidence type="ECO:0000313" key="3">
    <source>
        <dbReference type="Proteomes" id="UP000176308"/>
    </source>
</evidence>
<dbReference type="Proteomes" id="UP000176308">
    <property type="component" value="Unassembled WGS sequence"/>
</dbReference>
<dbReference type="EMBL" id="MHOX01000034">
    <property type="protein sequence ID" value="OGZ70163.1"/>
    <property type="molecule type" value="Genomic_DNA"/>
</dbReference>
<protein>
    <recommendedName>
        <fullName evidence="1">PKD domain-containing protein</fullName>
    </recommendedName>
</protein>
<dbReference type="InterPro" id="IPR000601">
    <property type="entry name" value="PKD_dom"/>
</dbReference>
<dbReference type="Pfam" id="PF18911">
    <property type="entry name" value="PKD_4"/>
    <property type="match status" value="1"/>
</dbReference>
<comment type="caution">
    <text evidence="2">The sequence shown here is derived from an EMBL/GenBank/DDBJ whole genome shotgun (WGS) entry which is preliminary data.</text>
</comment>
<dbReference type="CDD" id="cd00146">
    <property type="entry name" value="PKD"/>
    <property type="match status" value="1"/>
</dbReference>
<dbReference type="Gene3D" id="2.60.40.10">
    <property type="entry name" value="Immunoglobulins"/>
    <property type="match status" value="2"/>
</dbReference>
<reference evidence="2 3" key="1">
    <citation type="journal article" date="2016" name="Nat. Commun.">
        <title>Thousands of microbial genomes shed light on interconnected biogeochemical processes in an aquifer system.</title>
        <authorList>
            <person name="Anantharaman K."/>
            <person name="Brown C.T."/>
            <person name="Hug L.A."/>
            <person name="Sharon I."/>
            <person name="Castelle C.J."/>
            <person name="Probst A.J."/>
            <person name="Thomas B.C."/>
            <person name="Singh A."/>
            <person name="Wilkins M.J."/>
            <person name="Karaoz U."/>
            <person name="Brodie E.L."/>
            <person name="Williams K.H."/>
            <person name="Hubbard S.S."/>
            <person name="Banfield J.F."/>
        </authorList>
    </citation>
    <scope>NUCLEOTIDE SEQUENCE [LARGE SCALE GENOMIC DNA]</scope>
</reference>
<dbReference type="InterPro" id="IPR035986">
    <property type="entry name" value="PKD_dom_sf"/>
</dbReference>
<sequence length="286" mass="31314">MGFDQCQNMTDCANTHNVCNAQQQCVVVDGLGTDECQDNNGCVITNDPPYADQLASGPGSPCTGIQGTGIAYFQWRYQDTEGDTEKKFILQIDDNSDFSSPEVERSFDNLSYPAGTLNQQVVLVKTIPTTPYGDYIKYNVDYYWRVMVEQNAPILSSNWIVATQTFIMTGHPSPSSEFTYTPFNPAPGTLINFTDLSICYSNSGPYSCKSTNPITSAPNGYTWNFGDGSPNSTTVGDVTHTYNSTQPSYTAGLTVCDEVNCCIIEHPIPVRIPGSGLPNWKEVSPF</sequence>
<dbReference type="AlphaFoldDB" id="A0A1G2I5W0"/>
<evidence type="ECO:0000259" key="1">
    <source>
        <dbReference type="PROSITE" id="PS50093"/>
    </source>
</evidence>
<evidence type="ECO:0000313" key="2">
    <source>
        <dbReference type="EMBL" id="OGZ70163.1"/>
    </source>
</evidence>
<dbReference type="SUPFAM" id="SSF49299">
    <property type="entry name" value="PKD domain"/>
    <property type="match status" value="1"/>
</dbReference>
<feature type="domain" description="PKD" evidence="1">
    <location>
        <begin position="215"/>
        <end position="244"/>
    </location>
</feature>
<dbReference type="InterPro" id="IPR013783">
    <property type="entry name" value="Ig-like_fold"/>
</dbReference>
<dbReference type="PROSITE" id="PS50093">
    <property type="entry name" value="PKD"/>
    <property type="match status" value="1"/>
</dbReference>
<organism evidence="2 3">
    <name type="scientific">Candidatus Staskawiczbacteria bacterium RIFCSPLOWO2_01_FULL_33_9</name>
    <dbReference type="NCBI Taxonomy" id="1802211"/>
    <lineage>
        <taxon>Bacteria</taxon>
        <taxon>Candidatus Staskawicziibacteriota</taxon>
    </lineage>
</organism>
<proteinExistence type="predicted"/>
<accession>A0A1G2I5W0</accession>
<gene>
    <name evidence="2" type="ORF">A2904_00215</name>
</gene>